<protein>
    <submittedName>
        <fullName evidence="3">Quinoprotein</fullName>
    </submittedName>
</protein>
<proteinExistence type="predicted"/>
<feature type="domain" description="Pyrrolo-quinoline quinone repeat" evidence="2">
    <location>
        <begin position="127"/>
        <end position="163"/>
    </location>
</feature>
<gene>
    <name evidence="3" type="ORF">PSYPI_24679</name>
</gene>
<evidence type="ECO:0000259" key="2">
    <source>
        <dbReference type="Pfam" id="PF01011"/>
    </source>
</evidence>
<sequence length="163" mass="18223">MIALGLLATATLVFLKRKSALTLYAVMMWAILIWIIYEAGLEKWQWIPRGDLFALIGLWLAMPWVVRPLYQARSSTDKRRFHPLLGGTLGAMLLIVIALMFHDPYPQQGRIDNVATTRSAESAGPDWAAYGGSNMGQRFSSLDQITPDNVGKLSVAWEYHTGD</sequence>
<keyword evidence="1" id="KW-0472">Membrane</keyword>
<comment type="caution">
    <text evidence="3">The sequence shown here is derived from an EMBL/GenBank/DDBJ whole genome shotgun (WGS) entry which is preliminary data.</text>
</comment>
<keyword evidence="4" id="KW-1185">Reference proteome</keyword>
<dbReference type="HOGENOM" id="CLU_132965_0_0_6"/>
<accession>F3GE40</accession>
<feature type="transmembrane region" description="Helical" evidence="1">
    <location>
        <begin position="52"/>
        <end position="70"/>
    </location>
</feature>
<dbReference type="EMBL" id="AEAI01001256">
    <property type="protein sequence ID" value="EGH45340.1"/>
    <property type="molecule type" value="Genomic_DNA"/>
</dbReference>
<dbReference type="InterPro" id="IPR002372">
    <property type="entry name" value="PQQ_rpt_dom"/>
</dbReference>
<feature type="transmembrane region" description="Helical" evidence="1">
    <location>
        <begin position="21"/>
        <end position="40"/>
    </location>
</feature>
<name>F3GE40_PSESJ</name>
<keyword evidence="1" id="KW-0812">Transmembrane</keyword>
<evidence type="ECO:0000313" key="4">
    <source>
        <dbReference type="Proteomes" id="UP000004986"/>
    </source>
</evidence>
<dbReference type="Gene3D" id="2.140.10.10">
    <property type="entry name" value="Quinoprotein alcohol dehydrogenase-like superfamily"/>
    <property type="match status" value="1"/>
</dbReference>
<reference evidence="3 4" key="1">
    <citation type="journal article" date="2011" name="PLoS Pathog.">
        <title>Dynamic evolution of pathogenicity revealed by sequencing and comparative genomics of 19 Pseudomonas syringae isolates.</title>
        <authorList>
            <person name="Baltrus D.A."/>
            <person name="Nishimura M.T."/>
            <person name="Romanchuk A."/>
            <person name="Chang J.H."/>
            <person name="Mukhtar M.S."/>
            <person name="Cherkis K."/>
            <person name="Roach J."/>
            <person name="Grant S.R."/>
            <person name="Jones C.D."/>
            <person name="Dangl J.L."/>
        </authorList>
    </citation>
    <scope>NUCLEOTIDE SEQUENCE [LARGE SCALE GENOMIC DNA]</scope>
    <source>
        <strain evidence="3 4">1704B</strain>
    </source>
</reference>
<dbReference type="SUPFAM" id="SSF50998">
    <property type="entry name" value="Quinoprotein alcohol dehydrogenase-like"/>
    <property type="match status" value="1"/>
</dbReference>
<feature type="non-terminal residue" evidence="3">
    <location>
        <position position="163"/>
    </location>
</feature>
<organism evidence="3 4">
    <name type="scientific">Pseudomonas syringae pv. pisi str. 1704B</name>
    <dbReference type="NCBI Taxonomy" id="629263"/>
    <lineage>
        <taxon>Bacteria</taxon>
        <taxon>Pseudomonadati</taxon>
        <taxon>Pseudomonadota</taxon>
        <taxon>Gammaproteobacteria</taxon>
        <taxon>Pseudomonadales</taxon>
        <taxon>Pseudomonadaceae</taxon>
        <taxon>Pseudomonas</taxon>
        <taxon>Pseudomonas syringae</taxon>
    </lineage>
</organism>
<dbReference type="Proteomes" id="UP000004986">
    <property type="component" value="Unassembled WGS sequence"/>
</dbReference>
<evidence type="ECO:0000256" key="1">
    <source>
        <dbReference type="SAM" id="Phobius"/>
    </source>
</evidence>
<feature type="transmembrane region" description="Helical" evidence="1">
    <location>
        <begin position="82"/>
        <end position="101"/>
    </location>
</feature>
<keyword evidence="1" id="KW-1133">Transmembrane helix</keyword>
<dbReference type="AlphaFoldDB" id="F3GE40"/>
<dbReference type="InterPro" id="IPR011047">
    <property type="entry name" value="Quinoprotein_ADH-like_sf"/>
</dbReference>
<dbReference type="Pfam" id="PF01011">
    <property type="entry name" value="PQQ"/>
    <property type="match status" value="1"/>
</dbReference>
<evidence type="ECO:0000313" key="3">
    <source>
        <dbReference type="EMBL" id="EGH45340.1"/>
    </source>
</evidence>